<dbReference type="AlphaFoldDB" id="A0AAJ6QNA4"/>
<evidence type="ECO:0000256" key="3">
    <source>
        <dbReference type="ARBA" id="ARBA00022801"/>
    </source>
</evidence>
<evidence type="ECO:0000256" key="4">
    <source>
        <dbReference type="ARBA" id="ARBA00022807"/>
    </source>
</evidence>
<evidence type="ECO:0000259" key="6">
    <source>
        <dbReference type="PROSITE" id="PS50600"/>
    </source>
</evidence>
<dbReference type="PROSITE" id="PS50600">
    <property type="entry name" value="ULP_PROTEASE"/>
    <property type="match status" value="1"/>
</dbReference>
<evidence type="ECO:0000256" key="5">
    <source>
        <dbReference type="SAM" id="MobiDB-lite"/>
    </source>
</evidence>
<dbReference type="Pfam" id="PF02902">
    <property type="entry name" value="Peptidase_C48"/>
    <property type="match status" value="1"/>
</dbReference>
<dbReference type="PANTHER" id="PTHR12606">
    <property type="entry name" value="SENTRIN/SUMO-SPECIFIC PROTEASE"/>
    <property type="match status" value="1"/>
</dbReference>
<dbReference type="GeneID" id="100902104"/>
<keyword evidence="3" id="KW-0378">Hydrolase</keyword>
<dbReference type="FunFam" id="3.40.395.10:FF:000001">
    <property type="entry name" value="Sentrin-specific protease 1"/>
    <property type="match status" value="1"/>
</dbReference>
<gene>
    <name evidence="8" type="primary">LOC100902104</name>
</gene>
<dbReference type="Proteomes" id="UP000694867">
    <property type="component" value="Unplaced"/>
</dbReference>
<keyword evidence="2 8" id="KW-0645">Protease</keyword>
<dbReference type="GO" id="GO:0060255">
    <property type="term" value="P:regulation of macromolecule metabolic process"/>
    <property type="evidence" value="ECO:0007669"/>
    <property type="project" value="UniProtKB-ARBA"/>
</dbReference>
<dbReference type="InterPro" id="IPR038765">
    <property type="entry name" value="Papain-like_cys_pep_sf"/>
</dbReference>
<keyword evidence="7" id="KW-1185">Reference proteome</keyword>
<evidence type="ECO:0000256" key="1">
    <source>
        <dbReference type="ARBA" id="ARBA00005234"/>
    </source>
</evidence>
<dbReference type="SUPFAM" id="SSF54001">
    <property type="entry name" value="Cysteine proteinases"/>
    <property type="match status" value="1"/>
</dbReference>
<name>A0AAJ6QNA4_9ACAR</name>
<dbReference type="PANTHER" id="PTHR12606:SF141">
    <property type="entry name" value="GH15225P-RELATED"/>
    <property type="match status" value="1"/>
</dbReference>
<dbReference type="GO" id="GO:0006508">
    <property type="term" value="P:proteolysis"/>
    <property type="evidence" value="ECO:0007669"/>
    <property type="project" value="UniProtKB-KW"/>
</dbReference>
<organism evidence="7 8">
    <name type="scientific">Galendromus occidentalis</name>
    <name type="common">western predatory mite</name>
    <dbReference type="NCBI Taxonomy" id="34638"/>
    <lineage>
        <taxon>Eukaryota</taxon>
        <taxon>Metazoa</taxon>
        <taxon>Ecdysozoa</taxon>
        <taxon>Arthropoda</taxon>
        <taxon>Chelicerata</taxon>
        <taxon>Arachnida</taxon>
        <taxon>Acari</taxon>
        <taxon>Parasitiformes</taxon>
        <taxon>Mesostigmata</taxon>
        <taxon>Gamasina</taxon>
        <taxon>Phytoseioidea</taxon>
        <taxon>Phytoseiidae</taxon>
        <taxon>Typhlodrominae</taxon>
        <taxon>Galendromus</taxon>
    </lineage>
</organism>
<reference evidence="8" key="1">
    <citation type="submission" date="2025-08" db="UniProtKB">
        <authorList>
            <consortium name="RefSeq"/>
        </authorList>
    </citation>
    <scope>IDENTIFICATION</scope>
</reference>
<dbReference type="GO" id="GO:0016929">
    <property type="term" value="F:deSUMOylase activity"/>
    <property type="evidence" value="ECO:0007669"/>
    <property type="project" value="TreeGrafter"/>
</dbReference>
<dbReference type="GO" id="GO:0080090">
    <property type="term" value="P:regulation of primary metabolic process"/>
    <property type="evidence" value="ECO:0007669"/>
    <property type="project" value="UniProtKB-ARBA"/>
</dbReference>
<keyword evidence="4" id="KW-0788">Thiol protease</keyword>
<feature type="region of interest" description="Disordered" evidence="5">
    <location>
        <begin position="226"/>
        <end position="277"/>
    </location>
</feature>
<dbReference type="RefSeq" id="XP_003738460.1">
    <property type="nucleotide sequence ID" value="XM_003738412.1"/>
</dbReference>
<feature type="domain" description="Ubiquitin-like protease family profile" evidence="6">
    <location>
        <begin position="342"/>
        <end position="505"/>
    </location>
</feature>
<proteinExistence type="inferred from homology"/>
<evidence type="ECO:0000313" key="7">
    <source>
        <dbReference type="Proteomes" id="UP000694867"/>
    </source>
</evidence>
<sequence length="542" mass="62214">MRRAVREEFSDVHVFGCHFHYAQSLVKRAKSCGLREGISKPGAILSNFLAFKALPLLPPNLILPTFEALAARAKKLHVGFLPFLEYMTSHWLHTIGPGDLSVFGLQQRTNNDVEANNGKLLRKTGHRRPVWSLLATITDLAQDVALDRMIHDRGVENINSRPSKPTRLNKLRVNMSWDLLTRGDITAMEFINRVKFKVGKRNHLLTLRKEGHTGDPILKAWLEEQSGNFPDEDSGPSGNKHGDDSSDVDDADVTSSGDSSCDRSEEDSVSVPHGIPCQNIPKRDDFHLFWDHTYARNPNSLAPRYEQPHDRFPPITLDMKKTIKDALEERSDVIGDVSVSKLAVSSEDLRTLIGLSWLNDVIINVYLNLIVNRSRDNPRLPKVYTFNTFFLECYRKHGYADVSRWTRRDDIFAHDIVLVPVHSANHWSMAIVDFRRKLIRYMDSLGHRNDEFLIMLRDYLANEMLYKKKSILNSDEWHLKNEEDIPLQENGSDCGVFALKYADYAARDTKIDFSQKDMSHYREMIMYEILQSSMMPITYVTE</sequence>
<accession>A0AAJ6QNA4</accession>
<dbReference type="KEGG" id="goe:100902104"/>
<protein>
    <submittedName>
        <fullName evidence="8">Ubiquitin-like-specific protease 1D</fullName>
    </submittedName>
</protein>
<dbReference type="Gene3D" id="3.40.395.10">
    <property type="entry name" value="Adenoviral Proteinase, Chain A"/>
    <property type="match status" value="1"/>
</dbReference>
<evidence type="ECO:0000313" key="8">
    <source>
        <dbReference type="RefSeq" id="XP_003738460.1"/>
    </source>
</evidence>
<dbReference type="InterPro" id="IPR003653">
    <property type="entry name" value="Peptidase_C48_C"/>
</dbReference>
<dbReference type="GO" id="GO:0005634">
    <property type="term" value="C:nucleus"/>
    <property type="evidence" value="ECO:0007669"/>
    <property type="project" value="TreeGrafter"/>
</dbReference>
<evidence type="ECO:0000256" key="2">
    <source>
        <dbReference type="ARBA" id="ARBA00022670"/>
    </source>
</evidence>
<dbReference type="GO" id="GO:0016926">
    <property type="term" value="P:protein desumoylation"/>
    <property type="evidence" value="ECO:0007669"/>
    <property type="project" value="TreeGrafter"/>
</dbReference>
<comment type="similarity">
    <text evidence="1">Belongs to the peptidase C48 family.</text>
</comment>